<organism evidence="3 4">
    <name type="scientific">Anopheles maculatus</name>
    <dbReference type="NCBI Taxonomy" id="74869"/>
    <lineage>
        <taxon>Eukaryota</taxon>
        <taxon>Metazoa</taxon>
        <taxon>Ecdysozoa</taxon>
        <taxon>Arthropoda</taxon>
        <taxon>Hexapoda</taxon>
        <taxon>Insecta</taxon>
        <taxon>Pterygota</taxon>
        <taxon>Neoptera</taxon>
        <taxon>Endopterygota</taxon>
        <taxon>Diptera</taxon>
        <taxon>Nematocera</taxon>
        <taxon>Culicoidea</taxon>
        <taxon>Culicidae</taxon>
        <taxon>Anophelinae</taxon>
        <taxon>Anopheles</taxon>
        <taxon>Anopheles maculatus group</taxon>
    </lineage>
</organism>
<dbReference type="AlphaFoldDB" id="A0A182SZU1"/>
<dbReference type="VEuPathDB" id="VectorBase:AMAM016730"/>
<evidence type="ECO:0000256" key="1">
    <source>
        <dbReference type="SAM" id="MobiDB-lite"/>
    </source>
</evidence>
<proteinExistence type="predicted"/>
<evidence type="ECO:0000313" key="3">
    <source>
        <dbReference type="EnsemblMetazoa" id="AMAM016730-PA"/>
    </source>
</evidence>
<dbReference type="EnsemblMetazoa" id="AMAM016730-RA">
    <property type="protein sequence ID" value="AMAM016730-PA"/>
    <property type="gene ID" value="AMAM016730"/>
</dbReference>
<sequence>MFSCLLTLLWFMLYYLCFAYCTTEVISSAKHSNHVKQQKLVSNDENSNNLDLPHPIVTFPTDHAVTQLDGSSVISPRRHKTRRKGTTTGANNSHRSKPKKRKNVMQMTLQSAARKGLQAMIELYDRAEPNLLKRGAVLDANDPGALLAQFSASNQTEMDAKAAYATLIAAKTFKERYN</sequence>
<keyword evidence="2" id="KW-0732">Signal</keyword>
<reference evidence="4" key="1">
    <citation type="submission" date="2013-09" db="EMBL/GenBank/DDBJ databases">
        <title>The Genome Sequence of Anopheles maculatus species B.</title>
        <authorList>
            <consortium name="The Broad Institute Genomics Platform"/>
            <person name="Neafsey D.E."/>
            <person name="Besansky N."/>
            <person name="Howell P."/>
            <person name="Walton C."/>
            <person name="Young S.K."/>
            <person name="Zeng Q."/>
            <person name="Gargeya S."/>
            <person name="Fitzgerald M."/>
            <person name="Haas B."/>
            <person name="Abouelleil A."/>
            <person name="Allen A.W."/>
            <person name="Alvarado L."/>
            <person name="Arachchi H.M."/>
            <person name="Berlin A.M."/>
            <person name="Chapman S.B."/>
            <person name="Gainer-Dewar J."/>
            <person name="Goldberg J."/>
            <person name="Griggs A."/>
            <person name="Gujja S."/>
            <person name="Hansen M."/>
            <person name="Howarth C."/>
            <person name="Imamovic A."/>
            <person name="Ireland A."/>
            <person name="Larimer J."/>
            <person name="McCowan C."/>
            <person name="Murphy C."/>
            <person name="Pearson M."/>
            <person name="Poon T.W."/>
            <person name="Priest M."/>
            <person name="Roberts A."/>
            <person name="Saif S."/>
            <person name="Shea T."/>
            <person name="Sisk P."/>
            <person name="Sykes S."/>
            <person name="Wortman J."/>
            <person name="Nusbaum C."/>
            <person name="Birren B."/>
        </authorList>
    </citation>
    <scope>NUCLEOTIDE SEQUENCE [LARGE SCALE GENOMIC DNA]</scope>
    <source>
        <strain evidence="4">maculatus3</strain>
    </source>
</reference>
<reference evidence="3" key="2">
    <citation type="submission" date="2020-05" db="UniProtKB">
        <authorList>
            <consortium name="EnsemblMetazoa"/>
        </authorList>
    </citation>
    <scope>IDENTIFICATION</scope>
    <source>
        <strain evidence="3">maculatus3</strain>
    </source>
</reference>
<dbReference type="Proteomes" id="UP000075901">
    <property type="component" value="Unassembled WGS sequence"/>
</dbReference>
<evidence type="ECO:0000313" key="4">
    <source>
        <dbReference type="Proteomes" id="UP000075901"/>
    </source>
</evidence>
<evidence type="ECO:0000256" key="2">
    <source>
        <dbReference type="SAM" id="SignalP"/>
    </source>
</evidence>
<feature type="compositionally biased region" description="Basic residues" evidence="1">
    <location>
        <begin position="76"/>
        <end position="85"/>
    </location>
</feature>
<protein>
    <submittedName>
        <fullName evidence="3">Uncharacterized protein</fullName>
    </submittedName>
</protein>
<feature type="compositionally biased region" description="Basic residues" evidence="1">
    <location>
        <begin position="94"/>
        <end position="103"/>
    </location>
</feature>
<name>A0A182SZU1_9DIPT</name>
<feature type="region of interest" description="Disordered" evidence="1">
    <location>
        <begin position="76"/>
        <end position="103"/>
    </location>
</feature>
<feature type="signal peptide" evidence="2">
    <location>
        <begin position="1"/>
        <end position="19"/>
    </location>
</feature>
<feature type="chain" id="PRO_5008136296" evidence="2">
    <location>
        <begin position="20"/>
        <end position="178"/>
    </location>
</feature>
<keyword evidence="4" id="KW-1185">Reference proteome</keyword>
<accession>A0A182SZU1</accession>